<feature type="non-terminal residue" evidence="2">
    <location>
        <position position="134"/>
    </location>
</feature>
<accession>A0A6J4MR11</accession>
<feature type="non-terminal residue" evidence="2">
    <location>
        <position position="1"/>
    </location>
</feature>
<gene>
    <name evidence="2" type="ORF">AVDCRST_MAG68-4883</name>
</gene>
<evidence type="ECO:0000313" key="2">
    <source>
        <dbReference type="EMBL" id="CAA9366395.1"/>
    </source>
</evidence>
<feature type="compositionally biased region" description="Low complexity" evidence="1">
    <location>
        <begin position="65"/>
        <end position="82"/>
    </location>
</feature>
<sequence>ETRLDRIPARAPPGVFAFLRAGEAAARGAHLLPHHRPAPFARRAGGSEVADAHRQRRRRGRRALVQRTRGAGEGEAPAGPLANVRSSRHPRDVGQWRRHTGSLRAARHPDRHRPFRRAELAHQRPARGLSPRPI</sequence>
<protein>
    <submittedName>
        <fullName evidence="2">Uncharacterized protein</fullName>
    </submittedName>
</protein>
<feature type="compositionally biased region" description="Basic residues" evidence="1">
    <location>
        <begin position="96"/>
        <end position="115"/>
    </location>
</feature>
<proteinExistence type="predicted"/>
<evidence type="ECO:0000256" key="1">
    <source>
        <dbReference type="SAM" id="MobiDB-lite"/>
    </source>
</evidence>
<organism evidence="2">
    <name type="scientific">uncultured Gemmatimonadota bacterium</name>
    <dbReference type="NCBI Taxonomy" id="203437"/>
    <lineage>
        <taxon>Bacteria</taxon>
        <taxon>Pseudomonadati</taxon>
        <taxon>Gemmatimonadota</taxon>
        <taxon>environmental samples</taxon>
    </lineage>
</organism>
<feature type="compositionally biased region" description="Basic residues" evidence="1">
    <location>
        <begin position="54"/>
        <end position="64"/>
    </location>
</feature>
<reference evidence="2" key="1">
    <citation type="submission" date="2020-02" db="EMBL/GenBank/DDBJ databases">
        <authorList>
            <person name="Meier V. D."/>
        </authorList>
    </citation>
    <scope>NUCLEOTIDE SEQUENCE</scope>
    <source>
        <strain evidence="2">AVDCRST_MAG68</strain>
    </source>
</reference>
<name>A0A6J4MR11_9BACT</name>
<feature type="region of interest" description="Disordered" evidence="1">
    <location>
        <begin position="34"/>
        <end position="134"/>
    </location>
</feature>
<dbReference type="EMBL" id="CADCTW010000221">
    <property type="protein sequence ID" value="CAA9366395.1"/>
    <property type="molecule type" value="Genomic_DNA"/>
</dbReference>
<dbReference type="AlphaFoldDB" id="A0A6J4MR11"/>